<dbReference type="Pfam" id="PF08370">
    <property type="entry name" value="PDR_assoc"/>
    <property type="match status" value="1"/>
</dbReference>
<dbReference type="SMART" id="SM00382">
    <property type="entry name" value="AAA"/>
    <property type="match status" value="2"/>
</dbReference>
<organism evidence="12 13">
    <name type="scientific">Nepenthes gracilis</name>
    <name type="common">Slender pitcher plant</name>
    <dbReference type="NCBI Taxonomy" id="150966"/>
    <lineage>
        <taxon>Eukaryota</taxon>
        <taxon>Viridiplantae</taxon>
        <taxon>Streptophyta</taxon>
        <taxon>Embryophyta</taxon>
        <taxon>Tracheophyta</taxon>
        <taxon>Spermatophyta</taxon>
        <taxon>Magnoliopsida</taxon>
        <taxon>eudicotyledons</taxon>
        <taxon>Gunneridae</taxon>
        <taxon>Pentapetalae</taxon>
        <taxon>Caryophyllales</taxon>
        <taxon>Nepenthaceae</taxon>
        <taxon>Nepenthes</taxon>
    </lineage>
</organism>
<comment type="similarity">
    <text evidence="2">Belongs to the ABC transporter superfamily. ABCG family. PDR (TC 3.A.1.205) subfamily.</text>
</comment>
<dbReference type="InterPro" id="IPR043926">
    <property type="entry name" value="ABCG_dom"/>
</dbReference>
<evidence type="ECO:0000256" key="6">
    <source>
        <dbReference type="ARBA" id="ARBA00022741"/>
    </source>
</evidence>
<dbReference type="Pfam" id="PF00005">
    <property type="entry name" value="ABC_tran"/>
    <property type="match status" value="2"/>
</dbReference>
<evidence type="ECO:0000256" key="5">
    <source>
        <dbReference type="ARBA" id="ARBA00022737"/>
    </source>
</evidence>
<protein>
    <recommendedName>
        <fullName evidence="11">ABC transporter domain-containing protein</fullName>
    </recommendedName>
</protein>
<feature type="transmembrane region" description="Helical" evidence="10">
    <location>
        <begin position="1303"/>
        <end position="1322"/>
    </location>
</feature>
<feature type="transmembrane region" description="Helical" evidence="10">
    <location>
        <begin position="1415"/>
        <end position="1438"/>
    </location>
</feature>
<evidence type="ECO:0000256" key="7">
    <source>
        <dbReference type="ARBA" id="ARBA00022840"/>
    </source>
</evidence>
<evidence type="ECO:0000256" key="10">
    <source>
        <dbReference type="SAM" id="Phobius"/>
    </source>
</evidence>
<gene>
    <name evidence="12" type="ORF">Nepgr_016092</name>
</gene>
<keyword evidence="9 10" id="KW-0472">Membrane</keyword>
<evidence type="ECO:0000256" key="2">
    <source>
        <dbReference type="ARBA" id="ARBA00006012"/>
    </source>
</evidence>
<evidence type="ECO:0000256" key="9">
    <source>
        <dbReference type="ARBA" id="ARBA00023136"/>
    </source>
</evidence>
<evidence type="ECO:0000256" key="1">
    <source>
        <dbReference type="ARBA" id="ARBA00004141"/>
    </source>
</evidence>
<keyword evidence="8 10" id="KW-1133">Transmembrane helix</keyword>
<dbReference type="PROSITE" id="PS50893">
    <property type="entry name" value="ABC_TRANSPORTER_2"/>
    <property type="match status" value="2"/>
</dbReference>
<feature type="transmembrane region" description="Helical" evidence="10">
    <location>
        <begin position="1190"/>
        <end position="1208"/>
    </location>
</feature>
<dbReference type="InterPro" id="IPR034003">
    <property type="entry name" value="ABCG_PDR_2"/>
</dbReference>
<feature type="transmembrane region" description="Helical" evidence="10">
    <location>
        <begin position="661"/>
        <end position="682"/>
    </location>
</feature>
<evidence type="ECO:0000259" key="11">
    <source>
        <dbReference type="PROSITE" id="PS50893"/>
    </source>
</evidence>
<comment type="subcellular location">
    <subcellularLocation>
        <location evidence="1">Membrane</location>
        <topology evidence="1">Multi-pass membrane protein</topology>
    </subcellularLocation>
</comment>
<dbReference type="CDD" id="cd03232">
    <property type="entry name" value="ABCG_PDR_domain2"/>
    <property type="match status" value="1"/>
</dbReference>
<dbReference type="InterPro" id="IPR003593">
    <property type="entry name" value="AAA+_ATPase"/>
</dbReference>
<evidence type="ECO:0000256" key="8">
    <source>
        <dbReference type="ARBA" id="ARBA00022989"/>
    </source>
</evidence>
<feature type="transmembrane region" description="Helical" evidence="10">
    <location>
        <begin position="593"/>
        <end position="615"/>
    </location>
</feature>
<keyword evidence="13" id="KW-1185">Reference proteome</keyword>
<dbReference type="InterPro" id="IPR013525">
    <property type="entry name" value="ABC2_TM"/>
</dbReference>
<dbReference type="GO" id="GO:0005524">
    <property type="term" value="F:ATP binding"/>
    <property type="evidence" value="ECO:0007669"/>
    <property type="project" value="UniProtKB-KW"/>
</dbReference>
<dbReference type="FunFam" id="3.40.50.300:FF:000059">
    <property type="entry name" value="ABC transporter G family member 40"/>
    <property type="match status" value="1"/>
</dbReference>
<feature type="transmembrane region" description="Helical" evidence="10">
    <location>
        <begin position="517"/>
        <end position="539"/>
    </location>
</feature>
<feature type="domain" description="ABC transporter" evidence="11">
    <location>
        <begin position="149"/>
        <end position="422"/>
    </location>
</feature>
<dbReference type="GO" id="GO:0140359">
    <property type="term" value="F:ABC-type transporter activity"/>
    <property type="evidence" value="ECO:0007669"/>
    <property type="project" value="InterPro"/>
</dbReference>
<sequence>MSSNSGIEEMSSGSSRRREGDEYALMWAALERLPTYNQLRTSILTQCSSETEDEINQEDRIAVGKLVDVRNLGIDERQRFIERNLRVVPEDHEKFLKKFRDRIDKVRIRLPTVEIRFEQLEVEADCYVGSRALPTLSNAARNVVESVLERLVRIRVSARTRHKILKNISGIIKPSRLTLLLGPPSSGKTTLLQALAGKLDPSLKLRGRVSYNGHRMNEFEARKTAAYVSQNDVHTAVLTVKETLDFSARFQGVGSRFDLLVELVRREKEAGIHPDAEVDLFMKATAMEGSKSNLITDYILKILGLDVCKDTIVGDEMQRGISGGQKKRVTTGEMIVGPAQALFMDEISTGLDSSTTFQMVKSLQVVAHITEATIVMSLLQPSPETYDLFDNIILLSEGQILYMGPRDHALQFFESCGFACPERKGVADFLQEVTSKKDQEQYWADRSQPYIYKSASEFAKLFKAFHVGQQLTHELAAPYNKASSHKAALVFSKYTIPKLDLLKASFDKELLLIKRQAFVYVFKTIQIIVMAIIASTVFLRTTLSVTYDDGLLYIGAIIFTIVANMFNGFAELSLTMQRLPVFYKHRDLLFHPAWAFTVRTSFASIPISALESIAWTVVSYYTIGYAPEISRFFKQLLLVFLVQQMAAGIFRLIAGICRTMIISQTGGALSLLLVFLLGGFIIPEGRIPKWWRWGHQVSPLSYAFNAMAINEMLSPRWMNELAPDNSTHLGVVILENFDAAEATYWYWIGVGALTGFIILFNVLFTVSLIYLNPLGKSQAIISKEQANEAEPDGEENDGNNVVKKFRFPEGDYIEEPESNETSIQTACGPSSRRGMILPFKPLSMCFDVINYYVNMPSEMMQQGVTGDRLQLLREVTGSFRPGVLTALMGVSGAGKTTLMDVLAGRKTGGYIEGDMRISGFPKKQETFARISGYCEQTDIHSPRLTVEESIVFSAFLRLPKEISNKEKMIFVDEVMKLVELDRLKDAIVGLPSITGLSTEQRKRLTIAVELVANPSIIFMDEPTSGLDARAAAIVMRAVRNTVDTGRTVVCTIHQPSIEIFEAFDELLLMKRGGQVIYSGQLGQNSCKVIEYFESIPGIPKIRDKYNPAAWMLEVTSDSAEARLGGDFAEYYKSSFLFQQNKELVRQLSVPQGGASDLYFGAQYSHSAWDQFKSCLWKQWWTYWRSPDYNLVRYTFTLFAAVILGSVFWRVGTRRESAADLTMIIGAMYVAVVFIGINNCSTVQPIVSVERTVLYRERAAGMYSALPYAIAQVVVEIPYIFVQTTYYSIIVYTMVCFQWTPTKFLWFFFISFFSFLYFTYYGMMTVSITPNHEVAAIFASAFYGFFTLFSGFFIPQPRIPKWWTWYYWICPVAWTVYGLIVSQYGDLDDTIKVPGTVPDPSIKWYVENHFGYDLNFMGWVAVVLVAFAVFFAFIFAFCIKKLNFQQR</sequence>
<dbReference type="InterPro" id="IPR029481">
    <property type="entry name" value="ABC_trans_N"/>
</dbReference>
<dbReference type="InterPro" id="IPR013581">
    <property type="entry name" value="PDR_assoc"/>
</dbReference>
<feature type="transmembrane region" description="Helical" evidence="10">
    <location>
        <begin position="1334"/>
        <end position="1353"/>
    </location>
</feature>
<feature type="transmembrane region" description="Helical" evidence="10">
    <location>
        <begin position="1220"/>
        <end position="1240"/>
    </location>
</feature>
<feature type="transmembrane region" description="Helical" evidence="10">
    <location>
        <begin position="744"/>
        <end position="771"/>
    </location>
</feature>
<keyword evidence="7" id="KW-0067">ATP-binding</keyword>
<reference evidence="12" key="1">
    <citation type="submission" date="2023-05" db="EMBL/GenBank/DDBJ databases">
        <title>Nepenthes gracilis genome sequencing.</title>
        <authorList>
            <person name="Fukushima K."/>
        </authorList>
    </citation>
    <scope>NUCLEOTIDE SEQUENCE</scope>
    <source>
        <strain evidence="12">SING2019-196</strain>
    </source>
</reference>
<proteinExistence type="inferred from homology"/>
<dbReference type="GO" id="GO:0005886">
    <property type="term" value="C:plasma membrane"/>
    <property type="evidence" value="ECO:0007669"/>
    <property type="project" value="UniProtKB-ARBA"/>
</dbReference>
<feature type="domain" description="ABC transporter" evidence="11">
    <location>
        <begin position="853"/>
        <end position="1097"/>
    </location>
</feature>
<dbReference type="Proteomes" id="UP001279734">
    <property type="component" value="Unassembled WGS sequence"/>
</dbReference>
<dbReference type="GO" id="GO:0016887">
    <property type="term" value="F:ATP hydrolysis activity"/>
    <property type="evidence" value="ECO:0007669"/>
    <property type="project" value="InterPro"/>
</dbReference>
<evidence type="ECO:0000256" key="4">
    <source>
        <dbReference type="ARBA" id="ARBA00022692"/>
    </source>
</evidence>
<dbReference type="InterPro" id="IPR027417">
    <property type="entry name" value="P-loop_NTPase"/>
</dbReference>
<dbReference type="Pfam" id="PF01061">
    <property type="entry name" value="ABC2_membrane"/>
    <property type="match status" value="2"/>
</dbReference>
<accession>A0AAD3XRX8</accession>
<evidence type="ECO:0000256" key="3">
    <source>
        <dbReference type="ARBA" id="ARBA00022448"/>
    </source>
</evidence>
<dbReference type="FunFam" id="3.40.50.300:FF:000179">
    <property type="entry name" value="ABC transporter G family member 34"/>
    <property type="match status" value="1"/>
</dbReference>
<keyword evidence="3" id="KW-0813">Transport</keyword>
<feature type="transmembrane region" description="Helical" evidence="10">
    <location>
        <begin position="1276"/>
        <end position="1296"/>
    </location>
</feature>
<keyword evidence="6" id="KW-0547">Nucleotide-binding</keyword>
<dbReference type="SUPFAM" id="SSF52540">
    <property type="entry name" value="P-loop containing nucleoside triphosphate hydrolases"/>
    <property type="match status" value="2"/>
</dbReference>
<comment type="caution">
    <text evidence="12">The sequence shown here is derived from an EMBL/GenBank/DDBJ whole genome shotgun (WGS) entry which is preliminary data.</text>
</comment>
<keyword evidence="5" id="KW-0677">Repeat</keyword>
<name>A0AAD3XRX8_NEPGR</name>
<evidence type="ECO:0000313" key="13">
    <source>
        <dbReference type="Proteomes" id="UP001279734"/>
    </source>
</evidence>
<evidence type="ECO:0000313" key="12">
    <source>
        <dbReference type="EMBL" id="GMH14251.1"/>
    </source>
</evidence>
<feature type="transmembrane region" description="Helical" evidence="10">
    <location>
        <begin position="551"/>
        <end position="572"/>
    </location>
</feature>
<feature type="transmembrane region" description="Helical" evidence="10">
    <location>
        <begin position="635"/>
        <end position="654"/>
    </location>
</feature>
<dbReference type="InterPro" id="IPR003439">
    <property type="entry name" value="ABC_transporter-like_ATP-bd"/>
</dbReference>
<keyword evidence="4 10" id="KW-0812">Transmembrane</keyword>
<dbReference type="EMBL" id="BSYO01000013">
    <property type="protein sequence ID" value="GMH14251.1"/>
    <property type="molecule type" value="Genomic_DNA"/>
</dbReference>
<feature type="transmembrane region" description="Helical" evidence="10">
    <location>
        <begin position="1365"/>
        <end position="1384"/>
    </location>
</feature>
<dbReference type="Gene3D" id="3.40.50.300">
    <property type="entry name" value="P-loop containing nucleotide triphosphate hydrolases"/>
    <property type="match status" value="2"/>
</dbReference>
<dbReference type="PANTHER" id="PTHR19241">
    <property type="entry name" value="ATP-BINDING CASSETTE TRANSPORTER"/>
    <property type="match status" value="1"/>
</dbReference>
<dbReference type="Pfam" id="PF14510">
    <property type="entry name" value="ABC_trans_N"/>
    <property type="match status" value="1"/>
</dbReference>
<dbReference type="Pfam" id="PF19055">
    <property type="entry name" value="ABC2_membrane_7"/>
    <property type="match status" value="1"/>
</dbReference>